<dbReference type="SUPFAM" id="SSF56059">
    <property type="entry name" value="Glutathione synthetase ATP-binding domain-like"/>
    <property type="match status" value="1"/>
</dbReference>
<name>A0ABU5PIG1_9BACL</name>
<dbReference type="PANTHER" id="PTHR21621">
    <property type="entry name" value="RIBOSOMAL PROTEIN S6 MODIFICATION PROTEIN"/>
    <property type="match status" value="1"/>
</dbReference>
<comment type="caution">
    <text evidence="1">The sequence shown here is derived from an EMBL/GenBank/DDBJ whole genome shotgun (WGS) entry which is preliminary data.</text>
</comment>
<dbReference type="Proteomes" id="UP001292216">
    <property type="component" value="Unassembled WGS sequence"/>
</dbReference>
<dbReference type="EMBL" id="JAYERP010000001">
    <property type="protein sequence ID" value="MEA3569467.1"/>
    <property type="molecule type" value="Genomic_DNA"/>
</dbReference>
<proteinExistence type="predicted"/>
<organism evidence="1 2">
    <name type="scientific">Paenibacillus phoenicis</name>
    <dbReference type="NCBI Taxonomy" id="554117"/>
    <lineage>
        <taxon>Bacteria</taxon>
        <taxon>Bacillati</taxon>
        <taxon>Bacillota</taxon>
        <taxon>Bacilli</taxon>
        <taxon>Bacillales</taxon>
        <taxon>Paenibacillaceae</taxon>
        <taxon>Paenibacillus</taxon>
    </lineage>
</organism>
<evidence type="ECO:0000313" key="2">
    <source>
        <dbReference type="Proteomes" id="UP001292216"/>
    </source>
</evidence>
<keyword evidence="2" id="KW-1185">Reference proteome</keyword>
<sequence length="258" mass="30562">MKTARHPRHITSKLKKNEALMQSKTLRSYLPETRRFNKENLHSMLMRYQMVYVKPVNGTWGKGVMRVEYKPHSRHGIYQYQLDKKIRTHNSVDELYRSIRKHKLKGRYLVQQGIELLKYDQRRFDLRVMVQRTPQKVWKTTGMIGRLAHPKKIVTNYHNDGKLVSVEKLLSPYLKGSRLKSYTSMLGNFGEDIANHLKKSFPGLREIGVDVAIDQKLRPWILEVNTAPDPFIFRKLKAKSIFRTIMKYARAYGKYKRK</sequence>
<reference evidence="1 2" key="1">
    <citation type="submission" date="2023-12" db="EMBL/GenBank/DDBJ databases">
        <title>Whole genome sequencing of Paenibacillus phoenicis isolated from the Phoenix Mars Lander spacecraft assembly facility.</title>
        <authorList>
            <person name="Garcia A."/>
            <person name="Venkateswaran K."/>
        </authorList>
    </citation>
    <scope>NUCLEOTIDE SEQUENCE [LARGE SCALE GENOMIC DNA]</scope>
    <source>
        <strain evidence="1 2">3PO2SA</strain>
    </source>
</reference>
<protein>
    <submittedName>
        <fullName evidence="1">YheC/YheD family protein</fullName>
    </submittedName>
</protein>
<gene>
    <name evidence="1" type="ORF">U9M73_05580</name>
</gene>
<dbReference type="PANTHER" id="PTHR21621:SF2">
    <property type="entry name" value="COENZYME GAMMA-F420-2:ALPHA-L-GLUTAMATE LIGASE"/>
    <property type="match status" value="1"/>
</dbReference>
<dbReference type="InterPro" id="IPR026838">
    <property type="entry name" value="YheC/D"/>
</dbReference>
<dbReference type="RefSeq" id="WP_260069953.1">
    <property type="nucleotide sequence ID" value="NZ_CBCSKM010000026.1"/>
</dbReference>
<accession>A0ABU5PIG1</accession>
<dbReference type="Pfam" id="PF14398">
    <property type="entry name" value="ATPgrasp_YheCD"/>
    <property type="match status" value="1"/>
</dbReference>
<evidence type="ECO:0000313" key="1">
    <source>
        <dbReference type="EMBL" id="MEA3569467.1"/>
    </source>
</evidence>
<dbReference type="Gene3D" id="3.30.470.20">
    <property type="entry name" value="ATP-grasp fold, B domain"/>
    <property type="match status" value="1"/>
</dbReference>